<feature type="transmembrane region" description="Helical" evidence="9">
    <location>
        <begin position="86"/>
        <end position="109"/>
    </location>
</feature>
<name>A0A7T4WNW1_9HYME</name>
<comment type="subcellular location">
    <subcellularLocation>
        <location evidence="1">Membrane</location>
    </subcellularLocation>
    <subcellularLocation>
        <location evidence="9">Mitochondrion membrane</location>
        <topology evidence="9">Multi-pass membrane protein</topology>
    </subcellularLocation>
</comment>
<evidence type="ECO:0000256" key="9">
    <source>
        <dbReference type="RuleBase" id="RU003640"/>
    </source>
</evidence>
<keyword evidence="9" id="KW-1278">Translocase</keyword>
<dbReference type="PANTHER" id="PTHR11058:SF9">
    <property type="entry name" value="NADH-UBIQUINONE OXIDOREDUCTASE CHAIN 3"/>
    <property type="match status" value="1"/>
</dbReference>
<dbReference type="PANTHER" id="PTHR11058">
    <property type="entry name" value="NADH-UBIQUINONE OXIDOREDUCTASE CHAIN 3"/>
    <property type="match status" value="1"/>
</dbReference>
<gene>
    <name evidence="10" type="primary">nad3</name>
</gene>
<keyword evidence="5 9" id="KW-0812">Transmembrane</keyword>
<dbReference type="Gene3D" id="1.20.58.1610">
    <property type="entry name" value="NADH:ubiquinone/plastoquinone oxidoreductase, chain 3"/>
    <property type="match status" value="1"/>
</dbReference>
<keyword evidence="9" id="KW-0679">Respiratory chain</keyword>
<feature type="transmembrane region" description="Helical" evidence="9">
    <location>
        <begin position="6"/>
        <end position="25"/>
    </location>
</feature>
<keyword evidence="9" id="KW-0249">Electron transport</keyword>
<evidence type="ECO:0000256" key="5">
    <source>
        <dbReference type="ARBA" id="ARBA00022692"/>
    </source>
</evidence>
<dbReference type="InterPro" id="IPR038430">
    <property type="entry name" value="NDAH_ubi_oxred_su3_sf"/>
</dbReference>
<dbReference type="EMBL" id="MT898425">
    <property type="protein sequence ID" value="QQD78149.1"/>
    <property type="molecule type" value="Genomic_DNA"/>
</dbReference>
<dbReference type="GO" id="GO:0008137">
    <property type="term" value="F:NADH dehydrogenase (ubiquinone) activity"/>
    <property type="evidence" value="ECO:0007669"/>
    <property type="project" value="UniProtKB-UniRule"/>
</dbReference>
<proteinExistence type="inferred from homology"/>
<comment type="function">
    <text evidence="9">Core subunit of the mitochondrial membrane respiratory chain NADH dehydrogenase (Complex I) which catalyzes electron transfer from NADH through the respiratory chain, using ubiquinone as an electron acceptor. Essential for the catalytic activity of complex I.</text>
</comment>
<keyword evidence="9" id="KW-0520">NAD</keyword>
<keyword evidence="9" id="KW-0830">Ubiquinone</keyword>
<evidence type="ECO:0000256" key="7">
    <source>
        <dbReference type="ARBA" id="ARBA00023136"/>
    </source>
</evidence>
<dbReference type="EC" id="7.1.1.2" evidence="9"/>
<evidence type="ECO:0000256" key="8">
    <source>
        <dbReference type="ARBA" id="ARBA00049551"/>
    </source>
</evidence>
<comment type="similarity">
    <text evidence="2 9">Belongs to the complex I subunit 3 family.</text>
</comment>
<evidence type="ECO:0000313" key="10">
    <source>
        <dbReference type="EMBL" id="QQD78149.1"/>
    </source>
</evidence>
<protein>
    <recommendedName>
        <fullName evidence="3 9">NADH-ubiquinone oxidoreductase chain 3</fullName>
        <ecNumber evidence="9">7.1.1.2</ecNumber>
    </recommendedName>
</protein>
<keyword evidence="4 9" id="KW-0813">Transport</keyword>
<sequence>MINLMFIFFSMLVITLIFLLINMFLSLNLNNREKNSPFECGFNMNSNSRLPFSNHYFLITLLFLIFDIEIMLILPSIFLIKSFNAINLSLLFITFLMILLFSLIFEWLFKLLNWII</sequence>
<keyword evidence="6 9" id="KW-1133">Transmembrane helix</keyword>
<evidence type="ECO:0000256" key="1">
    <source>
        <dbReference type="ARBA" id="ARBA00004370"/>
    </source>
</evidence>
<dbReference type="GO" id="GO:0030964">
    <property type="term" value="C:NADH dehydrogenase complex"/>
    <property type="evidence" value="ECO:0007669"/>
    <property type="project" value="TreeGrafter"/>
</dbReference>
<dbReference type="InterPro" id="IPR000440">
    <property type="entry name" value="NADH_UbQ/plastoQ_OxRdtase_su3"/>
</dbReference>
<feature type="transmembrane region" description="Helical" evidence="9">
    <location>
        <begin position="56"/>
        <end position="80"/>
    </location>
</feature>
<accession>A0A7T4WNW1</accession>
<evidence type="ECO:0000256" key="2">
    <source>
        <dbReference type="ARBA" id="ARBA00008472"/>
    </source>
</evidence>
<geneLocation type="mitochondrion" evidence="10"/>
<dbReference type="GO" id="GO:0031966">
    <property type="term" value="C:mitochondrial membrane"/>
    <property type="evidence" value="ECO:0007669"/>
    <property type="project" value="UniProtKB-SubCell"/>
</dbReference>
<evidence type="ECO:0000256" key="4">
    <source>
        <dbReference type="ARBA" id="ARBA00022448"/>
    </source>
</evidence>
<keyword evidence="7 9" id="KW-0472">Membrane</keyword>
<reference evidence="10" key="1">
    <citation type="submission" date="2020-08" db="EMBL/GenBank/DDBJ databases">
        <authorList>
            <person name="Lu H.H."/>
            <person name="He B."/>
            <person name="Huang D.Y."/>
        </authorList>
    </citation>
    <scope>NUCLEOTIDE SEQUENCE</scope>
</reference>
<keyword evidence="9 10" id="KW-0496">Mitochondrion</keyword>
<comment type="catalytic activity">
    <reaction evidence="8 9">
        <text>a ubiquinone + NADH + 5 H(+)(in) = a ubiquinol + NAD(+) + 4 H(+)(out)</text>
        <dbReference type="Rhea" id="RHEA:29091"/>
        <dbReference type="Rhea" id="RHEA-COMP:9565"/>
        <dbReference type="Rhea" id="RHEA-COMP:9566"/>
        <dbReference type="ChEBI" id="CHEBI:15378"/>
        <dbReference type="ChEBI" id="CHEBI:16389"/>
        <dbReference type="ChEBI" id="CHEBI:17976"/>
        <dbReference type="ChEBI" id="CHEBI:57540"/>
        <dbReference type="ChEBI" id="CHEBI:57945"/>
        <dbReference type="EC" id="7.1.1.2"/>
    </reaction>
</comment>
<dbReference type="AlphaFoldDB" id="A0A7T4WNW1"/>
<evidence type="ECO:0000256" key="3">
    <source>
        <dbReference type="ARBA" id="ARBA00021007"/>
    </source>
</evidence>
<evidence type="ECO:0000256" key="6">
    <source>
        <dbReference type="ARBA" id="ARBA00022989"/>
    </source>
</evidence>
<reference evidence="10" key="2">
    <citation type="journal article" date="2021" name="Insects">
        <title>Comparative Mitogenomic Analysis of Two Cuckoo Bees (Apoidea: Anthophila: Megachilidae) with Phylogenetic Implications.</title>
        <authorList>
            <person name="Lu H."/>
            <person name="He B."/>
            <person name="Hao Y."/>
            <person name="Zhou Z."/>
            <person name="Su C."/>
            <person name="Huang D."/>
        </authorList>
    </citation>
    <scope>NUCLEOTIDE SEQUENCE</scope>
</reference>
<organism evidence="10">
    <name type="scientific">Coelioxys fenestrata</name>
    <dbReference type="NCBI Taxonomy" id="621226"/>
    <lineage>
        <taxon>Eukaryota</taxon>
        <taxon>Metazoa</taxon>
        <taxon>Ecdysozoa</taxon>
        <taxon>Arthropoda</taxon>
        <taxon>Hexapoda</taxon>
        <taxon>Insecta</taxon>
        <taxon>Pterygota</taxon>
        <taxon>Neoptera</taxon>
        <taxon>Endopterygota</taxon>
        <taxon>Hymenoptera</taxon>
        <taxon>Apocrita</taxon>
        <taxon>Aculeata</taxon>
        <taxon>Apoidea</taxon>
        <taxon>Anthophila</taxon>
        <taxon>Megachilidae</taxon>
        <taxon>Megachilinae</taxon>
        <taxon>Coelioxys</taxon>
    </lineage>
</organism>
<dbReference type="Pfam" id="PF00507">
    <property type="entry name" value="Oxidored_q4"/>
    <property type="match status" value="1"/>
</dbReference>